<reference evidence="7 8" key="1">
    <citation type="journal article" date="2017" name="Gigascience">
        <title>Draft genome of the honey bee ectoparasitic mite, Tropilaelaps mercedesae, is shaped by the parasitic life history.</title>
        <authorList>
            <person name="Dong X."/>
            <person name="Armstrong S.D."/>
            <person name="Xia D."/>
            <person name="Makepeace B.L."/>
            <person name="Darby A.C."/>
            <person name="Kadowaki T."/>
        </authorList>
    </citation>
    <scope>NUCLEOTIDE SEQUENCE [LARGE SCALE GENOMIC DNA]</scope>
    <source>
        <strain evidence="7">Wuxi-XJTLU</strain>
    </source>
</reference>
<evidence type="ECO:0000256" key="2">
    <source>
        <dbReference type="ARBA" id="ARBA00022679"/>
    </source>
</evidence>
<evidence type="ECO:0000256" key="3">
    <source>
        <dbReference type="ARBA" id="ARBA00022691"/>
    </source>
</evidence>
<keyword evidence="4 5" id="KW-0694">RNA-binding</keyword>
<dbReference type="InterPro" id="IPR036974">
    <property type="entry name" value="PUA_sf"/>
</dbReference>
<dbReference type="GO" id="GO:0008173">
    <property type="term" value="F:RNA methyltransferase activity"/>
    <property type="evidence" value="ECO:0007669"/>
    <property type="project" value="InterPro"/>
</dbReference>
<gene>
    <name evidence="7" type="ORF">BIW11_00967</name>
</gene>
<evidence type="ECO:0000259" key="6">
    <source>
        <dbReference type="PROSITE" id="PS51686"/>
    </source>
</evidence>
<dbReference type="EMBL" id="MNPL01008110">
    <property type="protein sequence ID" value="OQR74370.1"/>
    <property type="molecule type" value="Genomic_DNA"/>
</dbReference>
<feature type="binding site" evidence="5">
    <location>
        <begin position="236"/>
        <end position="242"/>
    </location>
    <ligand>
        <name>S-adenosyl-L-methionine</name>
        <dbReference type="ChEBI" id="CHEBI:59789"/>
    </ligand>
</feature>
<comment type="caution">
    <text evidence="7">The sequence shown here is derived from an EMBL/GenBank/DDBJ whole genome shotgun (WGS) entry which is preliminary data.</text>
</comment>
<organism evidence="7 8">
    <name type="scientific">Tropilaelaps mercedesae</name>
    <dbReference type="NCBI Taxonomy" id="418985"/>
    <lineage>
        <taxon>Eukaryota</taxon>
        <taxon>Metazoa</taxon>
        <taxon>Ecdysozoa</taxon>
        <taxon>Arthropoda</taxon>
        <taxon>Chelicerata</taxon>
        <taxon>Arachnida</taxon>
        <taxon>Acari</taxon>
        <taxon>Parasitiformes</taxon>
        <taxon>Mesostigmata</taxon>
        <taxon>Gamasina</taxon>
        <taxon>Dermanyssoidea</taxon>
        <taxon>Laelapidae</taxon>
        <taxon>Tropilaelaps</taxon>
    </lineage>
</organism>
<evidence type="ECO:0000256" key="1">
    <source>
        <dbReference type="ARBA" id="ARBA00022603"/>
    </source>
</evidence>
<dbReference type="InterPro" id="IPR049560">
    <property type="entry name" value="MeTrfase_RsmB-F_NOP2_cat"/>
</dbReference>
<name>A0A1V9XLF6_9ACAR</name>
<evidence type="ECO:0000256" key="4">
    <source>
        <dbReference type="ARBA" id="ARBA00022884"/>
    </source>
</evidence>
<feature type="binding site" evidence="5">
    <location>
        <position position="311"/>
    </location>
    <ligand>
        <name>S-adenosyl-L-methionine</name>
        <dbReference type="ChEBI" id="CHEBI:59789"/>
    </ligand>
</feature>
<dbReference type="STRING" id="418985.A0A1V9XLF6"/>
<dbReference type="SUPFAM" id="SSF53335">
    <property type="entry name" value="S-adenosyl-L-methionine-dependent methyltransferases"/>
    <property type="match status" value="1"/>
</dbReference>
<keyword evidence="1 5" id="KW-0489">Methyltransferase</keyword>
<dbReference type="PROSITE" id="PS51686">
    <property type="entry name" value="SAM_MT_RSMB_NOP"/>
    <property type="match status" value="1"/>
</dbReference>
<feature type="active site" description="Nucleophile" evidence="5">
    <location>
        <position position="361"/>
    </location>
</feature>
<evidence type="ECO:0000313" key="8">
    <source>
        <dbReference type="Proteomes" id="UP000192247"/>
    </source>
</evidence>
<evidence type="ECO:0000256" key="5">
    <source>
        <dbReference type="PROSITE-ProRule" id="PRU01023"/>
    </source>
</evidence>
<dbReference type="InterPro" id="IPR023267">
    <property type="entry name" value="RCMT"/>
</dbReference>
<dbReference type="CDD" id="cd21150">
    <property type="entry name" value="PUA_NSun6-like"/>
    <property type="match status" value="1"/>
</dbReference>
<evidence type="ECO:0000313" key="7">
    <source>
        <dbReference type="EMBL" id="OQR74370.1"/>
    </source>
</evidence>
<dbReference type="InterPro" id="IPR001678">
    <property type="entry name" value="MeTrfase_RsmB-F_NOP2_dom"/>
</dbReference>
<dbReference type="Pfam" id="PF01472">
    <property type="entry name" value="PUA"/>
    <property type="match status" value="1"/>
</dbReference>
<feature type="binding site" evidence="5">
    <location>
        <position position="260"/>
    </location>
    <ligand>
        <name>S-adenosyl-L-methionine</name>
        <dbReference type="ChEBI" id="CHEBI:59789"/>
    </ligand>
</feature>
<dbReference type="PANTHER" id="PTHR22807:SF34">
    <property type="entry name" value="TRNA (CYTOSINE(72)-C(5))-METHYLTRANSFERASE NSUN6"/>
    <property type="match status" value="1"/>
</dbReference>
<dbReference type="Pfam" id="PF01189">
    <property type="entry name" value="Methyltr_RsmB-F"/>
    <property type="match status" value="1"/>
</dbReference>
<keyword evidence="3 5" id="KW-0949">S-adenosyl-L-methionine</keyword>
<feature type="domain" description="SAM-dependent MTase RsmB/NOP-type" evidence="6">
    <location>
        <begin position="136"/>
        <end position="435"/>
    </location>
</feature>
<dbReference type="InterPro" id="IPR029063">
    <property type="entry name" value="SAM-dependent_MTases_sf"/>
</dbReference>
<dbReference type="AlphaFoldDB" id="A0A1V9XLF6"/>
<dbReference type="SMART" id="SM00359">
    <property type="entry name" value="PUA"/>
    <property type="match status" value="1"/>
</dbReference>
<protein>
    <submittedName>
        <fullName evidence="7">Putative methyltransferase NSUN6-like</fullName>
    </submittedName>
</protein>
<dbReference type="PRINTS" id="PR02008">
    <property type="entry name" value="RCMTFAMILY"/>
</dbReference>
<keyword evidence="2 5" id="KW-0808">Transferase</keyword>
<proteinExistence type="inferred from homology"/>
<keyword evidence="8" id="KW-1185">Reference proteome</keyword>
<dbReference type="OrthoDB" id="260824at2759"/>
<feature type="binding site" evidence="5">
    <location>
        <position position="287"/>
    </location>
    <ligand>
        <name>S-adenosyl-L-methionine</name>
        <dbReference type="ChEBI" id="CHEBI:59789"/>
    </ligand>
</feature>
<dbReference type="PANTHER" id="PTHR22807">
    <property type="entry name" value="NOP2 YEAST -RELATED NOL1/NOP2/FMU SUN DOMAIN-CONTAINING"/>
    <property type="match status" value="1"/>
</dbReference>
<dbReference type="FunCoup" id="A0A1V9XLF6">
    <property type="interactions" value="1049"/>
</dbReference>
<sequence length="435" mass="48472">MHEVFKGCDPFRKQPELSTFLALQNGPDDFDRLKHWLCTPPQYTTLRVNTLAVSVAEAKARLQTYVDSCSRGEPEKGYVVTEHPQLDDTLVVISSKNRIQLTPAHRQVIVDLECGEAVLRGANVFVPGLMGAPGSLTQGDEVAVYADVDNDCRRGNKRYYKGGKVFVGNGVARLSRDDIFKNRVTQGVAIDVTQPVYNCPPLNNVFRDLLFLQNIPSIVCSRVLDPQPGETVLDMCSAPGGKTVHIATLMRNQGTIIALDKAQARLQKTADNCMRWRLTSVRCFDHDGTLPFDDNPGMNNVPRQFDRVMVDAPCSALGQRPRLLYRQSLKEVNSYPTVQRSLLKTACALLRTAGVLVFSTCTINVVENEDVVVWALNNLPLELVPQIPHLGGFGRSAVGLTEIDRKMLQRFEGLHEGNDFDRDTIGFFIAKFRRK</sequence>
<dbReference type="GO" id="GO:0001510">
    <property type="term" value="P:RNA methylation"/>
    <property type="evidence" value="ECO:0007669"/>
    <property type="project" value="InterPro"/>
</dbReference>
<dbReference type="Gene3D" id="3.40.50.150">
    <property type="entry name" value="Vaccinia Virus protein VP39"/>
    <property type="match status" value="1"/>
</dbReference>
<dbReference type="Proteomes" id="UP000192247">
    <property type="component" value="Unassembled WGS sequence"/>
</dbReference>
<dbReference type="InParanoid" id="A0A1V9XLF6"/>
<dbReference type="Gene3D" id="2.30.130.10">
    <property type="entry name" value="PUA domain"/>
    <property type="match status" value="1"/>
</dbReference>
<dbReference type="InterPro" id="IPR015947">
    <property type="entry name" value="PUA-like_sf"/>
</dbReference>
<accession>A0A1V9XLF6</accession>
<dbReference type="GO" id="GO:0003723">
    <property type="term" value="F:RNA binding"/>
    <property type="evidence" value="ECO:0007669"/>
    <property type="project" value="UniProtKB-UniRule"/>
</dbReference>
<dbReference type="PROSITE" id="PS50890">
    <property type="entry name" value="PUA"/>
    <property type="match status" value="1"/>
</dbReference>
<comment type="similarity">
    <text evidence="5">Belongs to the class I-like SAM-binding methyltransferase superfamily. RsmB/NOP family.</text>
</comment>
<dbReference type="SUPFAM" id="SSF88697">
    <property type="entry name" value="PUA domain-like"/>
    <property type="match status" value="1"/>
</dbReference>
<dbReference type="InterPro" id="IPR002478">
    <property type="entry name" value="PUA"/>
</dbReference>